<proteinExistence type="predicted"/>
<dbReference type="EMBL" id="BPQG01000132">
    <property type="protein sequence ID" value="GJD47224.1"/>
    <property type="molecule type" value="Genomic_DNA"/>
</dbReference>
<accession>A0ABQ4QR89</accession>
<sequence length="52" mass="5953">MADLAAGSLGFRLYGEKLTGAWKLVRMKARPKERRASWLLIIRERQHDLTAA</sequence>
<evidence type="ECO:0000313" key="1">
    <source>
        <dbReference type="EMBL" id="GJD47224.1"/>
    </source>
</evidence>
<comment type="caution">
    <text evidence="1">The sequence shown here is derived from an EMBL/GenBank/DDBJ whole genome shotgun (WGS) entry which is preliminary data.</text>
</comment>
<organism evidence="1 2">
    <name type="scientific">Methylobacterium cerastii</name>
    <dbReference type="NCBI Taxonomy" id="932741"/>
    <lineage>
        <taxon>Bacteria</taxon>
        <taxon>Pseudomonadati</taxon>
        <taxon>Pseudomonadota</taxon>
        <taxon>Alphaproteobacteria</taxon>
        <taxon>Hyphomicrobiales</taxon>
        <taxon>Methylobacteriaceae</taxon>
        <taxon>Methylobacterium</taxon>
    </lineage>
</organism>
<dbReference type="Proteomes" id="UP001055117">
    <property type="component" value="Unassembled WGS sequence"/>
</dbReference>
<protein>
    <submittedName>
        <fullName evidence="1">Uncharacterized protein</fullName>
    </submittedName>
</protein>
<keyword evidence="2" id="KW-1185">Reference proteome</keyword>
<gene>
    <name evidence="1" type="ORF">AFCDBAGC_5116</name>
</gene>
<name>A0ABQ4QR89_9HYPH</name>
<evidence type="ECO:0000313" key="2">
    <source>
        <dbReference type="Proteomes" id="UP001055117"/>
    </source>
</evidence>
<reference evidence="1 2" key="1">
    <citation type="journal article" date="2021" name="Front. Microbiol.">
        <title>Comprehensive Comparative Genomics and Phenotyping of Methylobacterium Species.</title>
        <authorList>
            <person name="Alessa O."/>
            <person name="Ogura Y."/>
            <person name="Fujitani Y."/>
            <person name="Takami H."/>
            <person name="Hayashi T."/>
            <person name="Sahin N."/>
            <person name="Tani A."/>
        </authorList>
    </citation>
    <scope>NUCLEOTIDE SEQUENCE [LARGE SCALE GENOMIC DNA]</scope>
    <source>
        <strain evidence="1 2">DSM 23679</strain>
    </source>
</reference>